<evidence type="ECO:0000259" key="8">
    <source>
        <dbReference type="PROSITE" id="PS50109"/>
    </source>
</evidence>
<name>A0ABW1SAN2_9PROT</name>
<organism evidence="10 11">
    <name type="scientific">Ponticaulis profundi</name>
    <dbReference type="NCBI Taxonomy" id="2665222"/>
    <lineage>
        <taxon>Bacteria</taxon>
        <taxon>Pseudomonadati</taxon>
        <taxon>Pseudomonadota</taxon>
        <taxon>Alphaproteobacteria</taxon>
        <taxon>Hyphomonadales</taxon>
        <taxon>Hyphomonadaceae</taxon>
        <taxon>Ponticaulis</taxon>
    </lineage>
</organism>
<dbReference type="InterPro" id="IPR003594">
    <property type="entry name" value="HATPase_dom"/>
</dbReference>
<dbReference type="CDD" id="cd16922">
    <property type="entry name" value="HATPase_EvgS-ArcB-TorS-like"/>
    <property type="match status" value="1"/>
</dbReference>
<protein>
    <recommendedName>
        <fullName evidence="2">histidine kinase</fullName>
        <ecNumber evidence="2">2.7.13.3</ecNumber>
    </recommendedName>
</protein>
<keyword evidence="7" id="KW-1133">Transmembrane helix</keyword>
<dbReference type="PROSITE" id="PS50110">
    <property type="entry name" value="RESPONSE_REGULATORY"/>
    <property type="match status" value="1"/>
</dbReference>
<dbReference type="Gene3D" id="3.40.50.2300">
    <property type="match status" value="1"/>
</dbReference>
<keyword evidence="7" id="KW-0472">Membrane</keyword>
<comment type="caution">
    <text evidence="10">The sequence shown here is derived from an EMBL/GenBank/DDBJ whole genome shotgun (WGS) entry which is preliminary data.</text>
</comment>
<feature type="transmembrane region" description="Helical" evidence="7">
    <location>
        <begin position="82"/>
        <end position="100"/>
    </location>
</feature>
<sequence>MGWLKPYERLLRIPKDAHTEDLIRYRAIWLVGVLFMAVQTMNLFTMTLNYGRWTYDHTISVAAMVIVASMVLALRWYKGFHVYAFAFSLLVLFGIMASALPEHMGINSALVPLVIVGPLINGYISGRRAAFIFWCVGIVFLSFLYWVSINHPPILANGTHRLEANRYTNAIYYLTISASLSIMLTEHTFSALKKMRELAERATYAEAAKSEFLAKMSHELRTPLNGVMGLTDAMLRGNLPEREKGLARTIRQSGDSLLHILNDLLDLSRIEAGKMPINPRPVNARDVIERAILGTEEVIANEGLAFDLKVSESLSCGAQLDEVRVRQVIHNLLSNAVKFTDEGVVAVHADRVPGTQTDDDGTALDYIRIRVRDTGCGISEHARHRIFDSFEQEEHAGPQTISGTGLGLPISRMLVELMGGSIDLEKTGPHGSVFRVLLPLHPVELTKPAAGIERGASVSHPVRVLVVEDHDINQLVLTEFLRILGVDFEVAEDGIECLEWLRKSEFDVILMDKNMPRMNGMETTRAIRTSDMPFRDVQIIAITADAMVGERERLLECGMDGFLSKPLKIEELAQILENVPVREAAA</sequence>
<dbReference type="EC" id="2.7.13.3" evidence="2"/>
<evidence type="ECO:0000256" key="6">
    <source>
        <dbReference type="PROSITE-ProRule" id="PRU00169"/>
    </source>
</evidence>
<dbReference type="Proteomes" id="UP001596303">
    <property type="component" value="Unassembled WGS sequence"/>
</dbReference>
<dbReference type="SMART" id="SM00448">
    <property type="entry name" value="REC"/>
    <property type="match status" value="1"/>
</dbReference>
<dbReference type="CDD" id="cd17546">
    <property type="entry name" value="REC_hyHK_CKI1_RcsC-like"/>
    <property type="match status" value="1"/>
</dbReference>
<evidence type="ECO:0000256" key="5">
    <source>
        <dbReference type="ARBA" id="ARBA00022777"/>
    </source>
</evidence>
<reference evidence="11" key="1">
    <citation type="journal article" date="2019" name="Int. J. Syst. Evol. Microbiol.">
        <title>The Global Catalogue of Microorganisms (GCM) 10K type strain sequencing project: providing services to taxonomists for standard genome sequencing and annotation.</title>
        <authorList>
            <consortium name="The Broad Institute Genomics Platform"/>
            <consortium name="The Broad Institute Genome Sequencing Center for Infectious Disease"/>
            <person name="Wu L."/>
            <person name="Ma J."/>
        </authorList>
    </citation>
    <scope>NUCLEOTIDE SEQUENCE [LARGE SCALE GENOMIC DNA]</scope>
    <source>
        <strain evidence="11">CGMCC-1.15741</strain>
    </source>
</reference>
<proteinExistence type="predicted"/>
<dbReference type="CDD" id="cd00082">
    <property type="entry name" value="HisKA"/>
    <property type="match status" value="1"/>
</dbReference>
<dbReference type="Gene3D" id="3.30.565.10">
    <property type="entry name" value="Histidine kinase-like ATPase, C-terminal domain"/>
    <property type="match status" value="1"/>
</dbReference>
<dbReference type="SUPFAM" id="SSF52172">
    <property type="entry name" value="CheY-like"/>
    <property type="match status" value="1"/>
</dbReference>
<dbReference type="Pfam" id="PF02518">
    <property type="entry name" value="HATPase_c"/>
    <property type="match status" value="1"/>
</dbReference>
<feature type="transmembrane region" description="Helical" evidence="7">
    <location>
        <begin position="106"/>
        <end position="124"/>
    </location>
</feature>
<evidence type="ECO:0000256" key="4">
    <source>
        <dbReference type="ARBA" id="ARBA00022679"/>
    </source>
</evidence>
<feature type="transmembrane region" description="Helical" evidence="7">
    <location>
        <begin position="131"/>
        <end position="150"/>
    </location>
</feature>
<evidence type="ECO:0000313" key="11">
    <source>
        <dbReference type="Proteomes" id="UP001596303"/>
    </source>
</evidence>
<dbReference type="PROSITE" id="PS50109">
    <property type="entry name" value="HIS_KIN"/>
    <property type="match status" value="1"/>
</dbReference>
<evidence type="ECO:0000256" key="1">
    <source>
        <dbReference type="ARBA" id="ARBA00000085"/>
    </source>
</evidence>
<feature type="domain" description="Histidine kinase" evidence="8">
    <location>
        <begin position="215"/>
        <end position="442"/>
    </location>
</feature>
<dbReference type="SUPFAM" id="SSF47384">
    <property type="entry name" value="Homodimeric domain of signal transducing histidine kinase"/>
    <property type="match status" value="1"/>
</dbReference>
<dbReference type="EMBL" id="JBHSSW010000012">
    <property type="protein sequence ID" value="MFC6198443.1"/>
    <property type="molecule type" value="Genomic_DNA"/>
</dbReference>
<feature type="domain" description="Response regulatory" evidence="9">
    <location>
        <begin position="463"/>
        <end position="580"/>
    </location>
</feature>
<dbReference type="InterPro" id="IPR001789">
    <property type="entry name" value="Sig_transdc_resp-reg_receiver"/>
</dbReference>
<feature type="transmembrane region" description="Helical" evidence="7">
    <location>
        <begin position="58"/>
        <end position="77"/>
    </location>
</feature>
<dbReference type="RefSeq" id="WP_377378655.1">
    <property type="nucleotide sequence ID" value="NZ_JBHSSW010000012.1"/>
</dbReference>
<dbReference type="InterPro" id="IPR036890">
    <property type="entry name" value="HATPase_C_sf"/>
</dbReference>
<keyword evidence="4" id="KW-0808">Transferase</keyword>
<dbReference type="Pfam" id="PF00512">
    <property type="entry name" value="HisKA"/>
    <property type="match status" value="1"/>
</dbReference>
<evidence type="ECO:0000256" key="7">
    <source>
        <dbReference type="SAM" id="Phobius"/>
    </source>
</evidence>
<dbReference type="Gene3D" id="1.10.287.130">
    <property type="match status" value="1"/>
</dbReference>
<dbReference type="SMART" id="SM00388">
    <property type="entry name" value="HisKA"/>
    <property type="match status" value="1"/>
</dbReference>
<dbReference type="Pfam" id="PF00072">
    <property type="entry name" value="Response_reg"/>
    <property type="match status" value="1"/>
</dbReference>
<evidence type="ECO:0000313" key="10">
    <source>
        <dbReference type="EMBL" id="MFC6198443.1"/>
    </source>
</evidence>
<dbReference type="InterPro" id="IPR003661">
    <property type="entry name" value="HisK_dim/P_dom"/>
</dbReference>
<evidence type="ECO:0000259" key="9">
    <source>
        <dbReference type="PROSITE" id="PS50110"/>
    </source>
</evidence>
<feature type="transmembrane region" description="Helical" evidence="7">
    <location>
        <begin position="27"/>
        <end position="46"/>
    </location>
</feature>
<dbReference type="InterPro" id="IPR004358">
    <property type="entry name" value="Sig_transdc_His_kin-like_C"/>
</dbReference>
<dbReference type="InterPro" id="IPR005467">
    <property type="entry name" value="His_kinase_dom"/>
</dbReference>
<dbReference type="PANTHER" id="PTHR43047">
    <property type="entry name" value="TWO-COMPONENT HISTIDINE PROTEIN KINASE"/>
    <property type="match status" value="1"/>
</dbReference>
<evidence type="ECO:0000256" key="2">
    <source>
        <dbReference type="ARBA" id="ARBA00012438"/>
    </source>
</evidence>
<dbReference type="InterPro" id="IPR036097">
    <property type="entry name" value="HisK_dim/P_sf"/>
</dbReference>
<evidence type="ECO:0000256" key="3">
    <source>
        <dbReference type="ARBA" id="ARBA00022553"/>
    </source>
</evidence>
<dbReference type="SMART" id="SM00387">
    <property type="entry name" value="HATPase_c"/>
    <property type="match status" value="1"/>
</dbReference>
<keyword evidence="5" id="KW-0418">Kinase</keyword>
<keyword evidence="3 6" id="KW-0597">Phosphoprotein</keyword>
<dbReference type="PANTHER" id="PTHR43047:SF78">
    <property type="entry name" value="SENSORY_REGULATORY PROTEIN RPFC"/>
    <property type="match status" value="1"/>
</dbReference>
<feature type="modified residue" description="4-aspartylphosphate" evidence="6">
    <location>
        <position position="512"/>
    </location>
</feature>
<dbReference type="PRINTS" id="PR00344">
    <property type="entry name" value="BCTRLSENSOR"/>
</dbReference>
<keyword evidence="7" id="KW-0812">Transmembrane</keyword>
<gene>
    <name evidence="10" type="ORF">ACFQDM_10145</name>
</gene>
<keyword evidence="11" id="KW-1185">Reference proteome</keyword>
<accession>A0ABW1SAN2</accession>
<comment type="catalytic activity">
    <reaction evidence="1">
        <text>ATP + protein L-histidine = ADP + protein N-phospho-L-histidine.</text>
        <dbReference type="EC" id="2.7.13.3"/>
    </reaction>
</comment>
<dbReference type="InterPro" id="IPR011006">
    <property type="entry name" value="CheY-like_superfamily"/>
</dbReference>
<dbReference type="SUPFAM" id="SSF55874">
    <property type="entry name" value="ATPase domain of HSP90 chaperone/DNA topoisomerase II/histidine kinase"/>
    <property type="match status" value="1"/>
</dbReference>